<organism evidence="1 2">
    <name type="scientific">Lactiplantibacillus plantarum subsp. plantarum</name>
    <dbReference type="NCBI Taxonomy" id="337330"/>
    <lineage>
        <taxon>Bacteria</taxon>
        <taxon>Bacillati</taxon>
        <taxon>Bacillota</taxon>
        <taxon>Bacilli</taxon>
        <taxon>Lactobacillales</taxon>
        <taxon>Lactobacillaceae</taxon>
        <taxon>Lactiplantibacillus</taxon>
    </lineage>
</organism>
<protein>
    <submittedName>
        <fullName evidence="1">Uncharacterized protein</fullName>
    </submittedName>
</protein>
<dbReference type="EMBL" id="NKCZ01000059">
    <property type="protein sequence ID" value="POD88839.1"/>
    <property type="molecule type" value="Genomic_DNA"/>
</dbReference>
<dbReference type="Proteomes" id="UP000236990">
    <property type="component" value="Unassembled WGS sequence"/>
</dbReference>
<sequence>MQLLLTNNDIKLIKENLLYVLLSTYSGDIDTKDSGDIYRLLKKIDGYDHENTFKIDWHDFNTCDL</sequence>
<evidence type="ECO:0000313" key="2">
    <source>
        <dbReference type="Proteomes" id="UP000236990"/>
    </source>
</evidence>
<proteinExistence type="predicted"/>
<name>A0A2S3U939_LACPN</name>
<accession>A0A2S3U939</accession>
<reference evidence="1 2" key="1">
    <citation type="submission" date="2017-06" db="EMBL/GenBank/DDBJ databases">
        <title>Genome sequence of Lactobacillus plantarum subsp. plantarum strain SRCM101258.</title>
        <authorList>
            <person name="Cho S.H."/>
        </authorList>
    </citation>
    <scope>NUCLEOTIDE SEQUENCE [LARGE SCALE GENOMIC DNA]</scope>
    <source>
        <strain evidence="1 2">SRCM101258</strain>
    </source>
</reference>
<evidence type="ECO:0000313" key="1">
    <source>
        <dbReference type="EMBL" id="POD88839.1"/>
    </source>
</evidence>
<comment type="caution">
    <text evidence="1">The sequence shown here is derived from an EMBL/GenBank/DDBJ whole genome shotgun (WGS) entry which is preliminary data.</text>
</comment>
<gene>
    <name evidence="1" type="ORF">S101258_00443</name>
</gene>
<dbReference type="AlphaFoldDB" id="A0A2S3U939"/>